<keyword evidence="2" id="KW-0732">Signal</keyword>
<comment type="caution">
    <text evidence="3">The sequence shown here is derived from an EMBL/GenBank/DDBJ whole genome shotgun (WGS) entry which is preliminary data.</text>
</comment>
<sequence>MAVQSRLRRLLSGIFVTAALLAGHNAMAAPAGDPSGTCKEVEVNGYRAVPYSCLGQAMTPPEQPAHPNPALANSDISKQQPNNIGQFSQSALRNRMGDNLGKSVKPQRPPRTQP</sequence>
<evidence type="ECO:0000256" key="1">
    <source>
        <dbReference type="SAM" id="MobiDB-lite"/>
    </source>
</evidence>
<dbReference type="EMBL" id="SJOI01000001">
    <property type="protein sequence ID" value="TCL05863.1"/>
    <property type="molecule type" value="Genomic_DNA"/>
</dbReference>
<feature type="compositionally biased region" description="Polar residues" evidence="1">
    <location>
        <begin position="74"/>
        <end position="92"/>
    </location>
</feature>
<feature type="signal peptide" evidence="2">
    <location>
        <begin position="1"/>
        <end position="28"/>
    </location>
</feature>
<evidence type="ECO:0000256" key="2">
    <source>
        <dbReference type="SAM" id="SignalP"/>
    </source>
</evidence>
<name>A0A4R1NEL7_9GAMM</name>
<protein>
    <submittedName>
        <fullName evidence="3">Uncharacterized protein</fullName>
    </submittedName>
</protein>
<accession>A0A4R1NEL7</accession>
<keyword evidence="4" id="KW-1185">Reference proteome</keyword>
<dbReference type="Proteomes" id="UP000294555">
    <property type="component" value="Unassembled WGS sequence"/>
</dbReference>
<dbReference type="AlphaFoldDB" id="A0A4R1NEL7"/>
<organism evidence="3 4">
    <name type="scientific">Sodalis ligni</name>
    <dbReference type="NCBI Taxonomy" id="2697027"/>
    <lineage>
        <taxon>Bacteria</taxon>
        <taxon>Pseudomonadati</taxon>
        <taxon>Pseudomonadota</taxon>
        <taxon>Gammaproteobacteria</taxon>
        <taxon>Enterobacterales</taxon>
        <taxon>Bruguierivoracaceae</taxon>
        <taxon>Sodalis</taxon>
    </lineage>
</organism>
<proteinExistence type="predicted"/>
<feature type="region of interest" description="Disordered" evidence="1">
    <location>
        <begin position="55"/>
        <end position="114"/>
    </location>
</feature>
<gene>
    <name evidence="3" type="ORF">EZJ58_4085</name>
</gene>
<evidence type="ECO:0000313" key="4">
    <source>
        <dbReference type="Proteomes" id="UP000294555"/>
    </source>
</evidence>
<evidence type="ECO:0000313" key="3">
    <source>
        <dbReference type="EMBL" id="TCL05863.1"/>
    </source>
</evidence>
<reference evidence="3 4" key="1">
    <citation type="submission" date="2019-02" db="EMBL/GenBank/DDBJ databases">
        <title>Investigation of anaerobic lignin degradation for improved lignocellulosic biofuels.</title>
        <authorList>
            <person name="Deangelis K."/>
        </authorList>
    </citation>
    <scope>NUCLEOTIDE SEQUENCE [LARGE SCALE GENOMIC DNA]</scope>
    <source>
        <strain evidence="3 4">159R</strain>
    </source>
</reference>
<feature type="chain" id="PRO_5020298293" evidence="2">
    <location>
        <begin position="29"/>
        <end position="114"/>
    </location>
</feature>